<name>A0A380EJK3_STAAU</name>
<dbReference type="AlphaFoldDB" id="A0A380EJK3"/>
<sequence>MNKVILVDDHYIVRQGLRFLLSTIENIEVLQDFGRWRNIFRIFKRA</sequence>
<dbReference type="EMBL" id="UHBY01000003">
    <property type="protein sequence ID" value="SUL36666.1"/>
    <property type="molecule type" value="Genomic_DNA"/>
</dbReference>
<protein>
    <submittedName>
        <fullName evidence="1">Two-component response regulator-like protein</fullName>
    </submittedName>
</protein>
<reference evidence="1 2" key="1">
    <citation type="submission" date="2018-06" db="EMBL/GenBank/DDBJ databases">
        <authorList>
            <consortium name="Pathogen Informatics"/>
            <person name="Doyle S."/>
        </authorList>
    </citation>
    <scope>NUCLEOTIDE SEQUENCE [LARGE SCALE GENOMIC DNA]</scope>
    <source>
        <strain evidence="1 2">NCTC10702</strain>
    </source>
</reference>
<evidence type="ECO:0000313" key="2">
    <source>
        <dbReference type="Proteomes" id="UP000254116"/>
    </source>
</evidence>
<gene>
    <name evidence="1" type="ORF">NCTC10702_02899</name>
</gene>
<organism evidence="1 2">
    <name type="scientific">Staphylococcus aureus</name>
    <dbReference type="NCBI Taxonomy" id="1280"/>
    <lineage>
        <taxon>Bacteria</taxon>
        <taxon>Bacillati</taxon>
        <taxon>Bacillota</taxon>
        <taxon>Bacilli</taxon>
        <taxon>Bacillales</taxon>
        <taxon>Staphylococcaceae</taxon>
        <taxon>Staphylococcus</taxon>
    </lineage>
</organism>
<proteinExistence type="predicted"/>
<dbReference type="Proteomes" id="UP000254116">
    <property type="component" value="Unassembled WGS sequence"/>
</dbReference>
<accession>A0A380EJK3</accession>
<evidence type="ECO:0000313" key="1">
    <source>
        <dbReference type="EMBL" id="SUL36666.1"/>
    </source>
</evidence>